<evidence type="ECO:0000256" key="1">
    <source>
        <dbReference type="HAMAP-Rule" id="MF_00226"/>
    </source>
</evidence>
<dbReference type="NCBIfam" id="TIGR00199">
    <property type="entry name" value="PncC_domain"/>
    <property type="match status" value="1"/>
</dbReference>
<evidence type="ECO:0000313" key="3">
    <source>
        <dbReference type="EMBL" id="OGK04006.1"/>
    </source>
</evidence>
<evidence type="ECO:0000259" key="2">
    <source>
        <dbReference type="SMART" id="SM00852"/>
    </source>
</evidence>
<dbReference type="SUPFAM" id="SSF142433">
    <property type="entry name" value="CinA-like"/>
    <property type="match status" value="1"/>
</dbReference>
<dbReference type="PANTHER" id="PTHR13939:SF0">
    <property type="entry name" value="NMN AMIDOHYDROLASE-LIKE PROTEIN YFAY"/>
    <property type="match status" value="1"/>
</dbReference>
<dbReference type="AlphaFoldDB" id="A0A1F7FC10"/>
<dbReference type="Gene3D" id="3.30.70.2860">
    <property type="match status" value="1"/>
</dbReference>
<dbReference type="InterPro" id="IPR008135">
    <property type="entry name" value="Competence-induced_CinA"/>
</dbReference>
<dbReference type="Pfam" id="PF02464">
    <property type="entry name" value="CinA"/>
    <property type="match status" value="1"/>
</dbReference>
<dbReference type="InterPro" id="IPR001453">
    <property type="entry name" value="MoaB/Mog_dom"/>
</dbReference>
<dbReference type="Proteomes" id="UP000179243">
    <property type="component" value="Unassembled WGS sequence"/>
</dbReference>
<dbReference type="SMART" id="SM00852">
    <property type="entry name" value="MoCF_biosynth"/>
    <property type="match status" value="1"/>
</dbReference>
<dbReference type="NCBIfam" id="TIGR00200">
    <property type="entry name" value="cinA_nterm"/>
    <property type="match status" value="1"/>
</dbReference>
<dbReference type="CDD" id="cd00885">
    <property type="entry name" value="cinA"/>
    <property type="match status" value="1"/>
</dbReference>
<feature type="domain" description="MoaB/Mog" evidence="2">
    <location>
        <begin position="7"/>
        <end position="169"/>
    </location>
</feature>
<dbReference type="HAMAP" id="MF_00226_B">
    <property type="entry name" value="CinA_B"/>
    <property type="match status" value="1"/>
</dbReference>
<protein>
    <recommendedName>
        <fullName evidence="1">CinA-like protein</fullName>
    </recommendedName>
</protein>
<organism evidence="3 4">
    <name type="scientific">Candidatus Raymondbacteria bacterium RIFOXYD12_FULL_49_13</name>
    <dbReference type="NCBI Taxonomy" id="1817890"/>
    <lineage>
        <taxon>Bacteria</taxon>
        <taxon>Raymondiibacteriota</taxon>
    </lineage>
</organism>
<sequence length="402" mass="43593">MKPVSACILTIGNELLFGETIDTNAAFIAQQLTAAGVKIARKATLPDTIATIAQVVKNQEEDICIITGGLGPTDDDLTRQALARAFNTRLFPNQRQAKRIEAFFKRFKRPMAQSNYVQALVPQGFAALDNDFGTAPMLFRKKPFICVLPGVPREARNLMTSAVLPLVQSHFRLTPIVHKEIKTTGIGESSLFDRIKDIAVPASITLAYLPEISGVVVRLSGRNTKAIVPLRNKIRARLREYIYGRRGDTLESVIQRIFIRKKLTLALAESCTGGLIASKLVAVPGSSRYFLGSVVCYSNALKIKMAGVPKRVIQRYGAVSEETALAMTQGIRRKTGAGVALSVTGIAGPGGGTKKKPVGTVCIACVSGHKRIVEKIQLFGGRSAIQERAAYTALNFIRKSVQ</sequence>
<dbReference type="InterPro" id="IPR041424">
    <property type="entry name" value="CinA_KH"/>
</dbReference>
<dbReference type="PANTHER" id="PTHR13939">
    <property type="entry name" value="NICOTINAMIDE-NUCLEOTIDE AMIDOHYDROLASE PNCC"/>
    <property type="match status" value="1"/>
</dbReference>
<dbReference type="Pfam" id="PF00994">
    <property type="entry name" value="MoCF_biosynth"/>
    <property type="match status" value="1"/>
</dbReference>
<dbReference type="InterPro" id="IPR050101">
    <property type="entry name" value="CinA"/>
</dbReference>
<comment type="similarity">
    <text evidence="1">Belongs to the CinA family.</text>
</comment>
<dbReference type="InterPro" id="IPR036425">
    <property type="entry name" value="MoaB/Mog-like_dom_sf"/>
</dbReference>
<accession>A0A1F7FC10</accession>
<gene>
    <name evidence="3" type="ORF">A2519_00680</name>
</gene>
<evidence type="ECO:0000313" key="4">
    <source>
        <dbReference type="Proteomes" id="UP000179243"/>
    </source>
</evidence>
<dbReference type="Gene3D" id="3.90.950.20">
    <property type="entry name" value="CinA-like"/>
    <property type="match status" value="1"/>
</dbReference>
<reference evidence="3 4" key="1">
    <citation type="journal article" date="2016" name="Nat. Commun.">
        <title>Thousands of microbial genomes shed light on interconnected biogeochemical processes in an aquifer system.</title>
        <authorList>
            <person name="Anantharaman K."/>
            <person name="Brown C.T."/>
            <person name="Hug L.A."/>
            <person name="Sharon I."/>
            <person name="Castelle C.J."/>
            <person name="Probst A.J."/>
            <person name="Thomas B.C."/>
            <person name="Singh A."/>
            <person name="Wilkins M.J."/>
            <person name="Karaoz U."/>
            <person name="Brodie E.L."/>
            <person name="Williams K.H."/>
            <person name="Hubbard S.S."/>
            <person name="Banfield J.F."/>
        </authorList>
    </citation>
    <scope>NUCLEOTIDE SEQUENCE [LARGE SCALE GENOMIC DNA]</scope>
</reference>
<dbReference type="InterPro" id="IPR008136">
    <property type="entry name" value="CinA_C"/>
</dbReference>
<proteinExistence type="inferred from homology"/>
<dbReference type="SUPFAM" id="SSF53218">
    <property type="entry name" value="Molybdenum cofactor biosynthesis proteins"/>
    <property type="match status" value="1"/>
</dbReference>
<dbReference type="Gene3D" id="3.40.980.10">
    <property type="entry name" value="MoaB/Mog-like domain"/>
    <property type="match status" value="1"/>
</dbReference>
<dbReference type="EMBL" id="MFYX01000077">
    <property type="protein sequence ID" value="OGK04006.1"/>
    <property type="molecule type" value="Genomic_DNA"/>
</dbReference>
<dbReference type="PIRSF" id="PIRSF006728">
    <property type="entry name" value="CinA"/>
    <property type="match status" value="1"/>
</dbReference>
<dbReference type="Pfam" id="PF18146">
    <property type="entry name" value="CinA_KH"/>
    <property type="match status" value="1"/>
</dbReference>
<comment type="caution">
    <text evidence="3">The sequence shown here is derived from an EMBL/GenBank/DDBJ whole genome shotgun (WGS) entry which is preliminary data.</text>
</comment>
<dbReference type="InterPro" id="IPR036653">
    <property type="entry name" value="CinA-like_C"/>
</dbReference>
<name>A0A1F7FC10_UNCRA</name>